<reference evidence="9" key="1">
    <citation type="journal article" date="2019" name="Int. J. Syst. Evol. Microbiol.">
        <title>The Global Catalogue of Microorganisms (GCM) 10K type strain sequencing project: providing services to taxonomists for standard genome sequencing and annotation.</title>
        <authorList>
            <consortium name="The Broad Institute Genomics Platform"/>
            <consortium name="The Broad Institute Genome Sequencing Center for Infectious Disease"/>
            <person name="Wu L."/>
            <person name="Ma J."/>
        </authorList>
    </citation>
    <scope>NUCLEOTIDE SEQUENCE [LARGE SCALE GENOMIC DNA]</scope>
    <source>
        <strain evidence="9">KLKA75</strain>
    </source>
</reference>
<dbReference type="PROSITE" id="PS00623">
    <property type="entry name" value="GMC_OXRED_1"/>
    <property type="match status" value="1"/>
</dbReference>
<dbReference type="PANTHER" id="PTHR11552:SF147">
    <property type="entry name" value="CHOLINE DEHYDROGENASE, MITOCHONDRIAL"/>
    <property type="match status" value="1"/>
</dbReference>
<dbReference type="SUPFAM" id="SSF54373">
    <property type="entry name" value="FAD-linked reductases, C-terminal domain"/>
    <property type="match status" value="1"/>
</dbReference>
<dbReference type="InterPro" id="IPR036188">
    <property type="entry name" value="FAD/NAD-bd_sf"/>
</dbReference>
<evidence type="ECO:0000313" key="8">
    <source>
        <dbReference type="EMBL" id="MFC4913417.1"/>
    </source>
</evidence>
<dbReference type="InterPro" id="IPR000172">
    <property type="entry name" value="GMC_OxRdtase_N"/>
</dbReference>
<comment type="caution">
    <text evidence="8">The sequence shown here is derived from an EMBL/GenBank/DDBJ whole genome shotgun (WGS) entry which is preliminary data.</text>
</comment>
<dbReference type="InterPro" id="IPR007867">
    <property type="entry name" value="GMC_OxRtase_C"/>
</dbReference>
<dbReference type="Proteomes" id="UP001595872">
    <property type="component" value="Unassembled WGS sequence"/>
</dbReference>
<evidence type="ECO:0000259" key="7">
    <source>
        <dbReference type="PROSITE" id="PS00624"/>
    </source>
</evidence>
<evidence type="ECO:0000256" key="3">
    <source>
        <dbReference type="ARBA" id="ARBA00022630"/>
    </source>
</evidence>
<evidence type="ECO:0000256" key="1">
    <source>
        <dbReference type="ARBA" id="ARBA00001974"/>
    </source>
</evidence>
<dbReference type="SUPFAM" id="SSF51905">
    <property type="entry name" value="FAD/NAD(P)-binding domain"/>
    <property type="match status" value="1"/>
</dbReference>
<protein>
    <submittedName>
        <fullName evidence="8">GMC family oxidoreductase</fullName>
    </submittedName>
</protein>
<dbReference type="InterPro" id="IPR012132">
    <property type="entry name" value="GMC_OxRdtase"/>
</dbReference>
<sequence>MDYDYVIVGAGSAGAALAARLSEDTSIRVALLESGGPDRKQEIHIPAAFTKLFKTPLDWNFHTTEQDGLDGREIYWPRGRMLGGSSSMNAMMWARGARADYDGWGVPGWTYDDVLPYFRRAEGRVGSNAGAVYGMDGPLTVSEQRDPNVTTRAFLKSCRAAGLTPLPELNGPEIEGFGLVPVSQRRGRRWSTADAYLRPAGRRKNLYIRPRTHVTRVLFNGGRAVGVELAGGRRVSARREVVLSAGAIGSPHLLLLSGVGDPDHLREHGVRPVAERPAVGRHLQDHLAIMLLRHCPVPVTLVGAATRANIARYLLLRRGPFTSNVGEAAVFARSGPEQPAPDLEFIFGPVPLINAGLEEPTQHGVTLGIVLLRPESSGRVMLASGDPAVKPAIDPAYLSAPGDLPRLVKGLRMGRELLDTAPVSRYAERPMLPHPDGDDDASLEAYVRAHAETLFHPTGTCRMGVDDDSVVDPDLRVRGVEGLRVADASVLPEIIRGHTNAPSIMVGERAADLIRRG</sequence>
<feature type="domain" description="Glucose-methanol-choline oxidoreductase N-terminal" evidence="6">
    <location>
        <begin position="79"/>
        <end position="102"/>
    </location>
</feature>
<dbReference type="PANTHER" id="PTHR11552">
    <property type="entry name" value="GLUCOSE-METHANOL-CHOLINE GMC OXIDOREDUCTASE"/>
    <property type="match status" value="1"/>
</dbReference>
<name>A0ABV9UE89_9ACTN</name>
<dbReference type="PIRSF" id="PIRSF000137">
    <property type="entry name" value="Alcohol_oxidase"/>
    <property type="match status" value="1"/>
</dbReference>
<evidence type="ECO:0000259" key="6">
    <source>
        <dbReference type="PROSITE" id="PS00623"/>
    </source>
</evidence>
<gene>
    <name evidence="8" type="ORF">ACFPCY_39390</name>
</gene>
<dbReference type="RefSeq" id="WP_378264319.1">
    <property type="nucleotide sequence ID" value="NZ_JBHSIT010000017.1"/>
</dbReference>
<feature type="domain" description="Glucose-methanol-choline oxidoreductase N-terminal" evidence="7">
    <location>
        <begin position="246"/>
        <end position="260"/>
    </location>
</feature>
<dbReference type="PROSITE" id="PS00624">
    <property type="entry name" value="GMC_OXRED_2"/>
    <property type="match status" value="1"/>
</dbReference>
<keyword evidence="9" id="KW-1185">Reference proteome</keyword>
<comment type="cofactor">
    <cofactor evidence="1">
        <name>FAD</name>
        <dbReference type="ChEBI" id="CHEBI:57692"/>
    </cofactor>
</comment>
<accession>A0ABV9UE89</accession>
<proteinExistence type="inferred from homology"/>
<keyword evidence="3 5" id="KW-0285">Flavoprotein</keyword>
<organism evidence="8 9">
    <name type="scientific">Actinomadura gamaensis</name>
    <dbReference type="NCBI Taxonomy" id="1763541"/>
    <lineage>
        <taxon>Bacteria</taxon>
        <taxon>Bacillati</taxon>
        <taxon>Actinomycetota</taxon>
        <taxon>Actinomycetes</taxon>
        <taxon>Streptosporangiales</taxon>
        <taxon>Thermomonosporaceae</taxon>
        <taxon>Actinomadura</taxon>
    </lineage>
</organism>
<evidence type="ECO:0000256" key="4">
    <source>
        <dbReference type="ARBA" id="ARBA00022827"/>
    </source>
</evidence>
<dbReference type="Pfam" id="PF05199">
    <property type="entry name" value="GMC_oxred_C"/>
    <property type="match status" value="1"/>
</dbReference>
<evidence type="ECO:0000256" key="5">
    <source>
        <dbReference type="RuleBase" id="RU003968"/>
    </source>
</evidence>
<evidence type="ECO:0000256" key="2">
    <source>
        <dbReference type="ARBA" id="ARBA00010790"/>
    </source>
</evidence>
<comment type="similarity">
    <text evidence="2 5">Belongs to the GMC oxidoreductase family.</text>
</comment>
<evidence type="ECO:0000313" key="9">
    <source>
        <dbReference type="Proteomes" id="UP001595872"/>
    </source>
</evidence>
<keyword evidence="4 5" id="KW-0274">FAD</keyword>
<dbReference type="Gene3D" id="3.30.560.10">
    <property type="entry name" value="Glucose Oxidase, domain 3"/>
    <property type="match status" value="1"/>
</dbReference>
<dbReference type="Pfam" id="PF00732">
    <property type="entry name" value="GMC_oxred_N"/>
    <property type="match status" value="1"/>
</dbReference>
<dbReference type="EMBL" id="JBHSIT010000017">
    <property type="protein sequence ID" value="MFC4913417.1"/>
    <property type="molecule type" value="Genomic_DNA"/>
</dbReference>
<dbReference type="Gene3D" id="3.50.50.60">
    <property type="entry name" value="FAD/NAD(P)-binding domain"/>
    <property type="match status" value="1"/>
</dbReference>